<dbReference type="Pfam" id="PF20927">
    <property type="entry name" value="Htt_C-HEAT"/>
    <property type="match status" value="1"/>
</dbReference>
<dbReference type="InterPro" id="IPR028426">
    <property type="entry name" value="Huntingtin_fam"/>
</dbReference>
<dbReference type="GO" id="GO:0005737">
    <property type="term" value="C:cytoplasm"/>
    <property type="evidence" value="ECO:0007669"/>
    <property type="project" value="TreeGrafter"/>
</dbReference>
<dbReference type="Proteomes" id="UP000887565">
    <property type="component" value="Unplaced"/>
</dbReference>
<dbReference type="OMA" id="PIHMALQ"/>
<dbReference type="WBParaSite" id="nRc.2.0.1.t12696-RA">
    <property type="protein sequence ID" value="nRc.2.0.1.t12696-RA"/>
    <property type="gene ID" value="nRc.2.0.1.g12696"/>
</dbReference>
<organism evidence="2 3">
    <name type="scientific">Romanomermis culicivorax</name>
    <name type="common">Nematode worm</name>
    <dbReference type="NCBI Taxonomy" id="13658"/>
    <lineage>
        <taxon>Eukaryota</taxon>
        <taxon>Metazoa</taxon>
        <taxon>Ecdysozoa</taxon>
        <taxon>Nematoda</taxon>
        <taxon>Enoplea</taxon>
        <taxon>Dorylaimia</taxon>
        <taxon>Mermithida</taxon>
        <taxon>Mermithoidea</taxon>
        <taxon>Mermithidae</taxon>
        <taxon>Romanomermis</taxon>
    </lineage>
</organism>
<name>A0A915IES9_ROMCU</name>
<dbReference type="PANTHER" id="PTHR10170">
    <property type="entry name" value="HUNTINGTON DISEASE PROTEIN"/>
    <property type="match status" value="1"/>
</dbReference>
<feature type="compositionally biased region" description="Basic and acidic residues" evidence="1">
    <location>
        <begin position="20"/>
        <end position="34"/>
    </location>
</feature>
<protein>
    <submittedName>
        <fullName evidence="3">Huntingtin</fullName>
    </submittedName>
</protein>
<keyword evidence="2" id="KW-1185">Reference proteome</keyword>
<reference evidence="3" key="1">
    <citation type="submission" date="2022-11" db="UniProtKB">
        <authorList>
            <consortium name="WormBaseParasite"/>
        </authorList>
    </citation>
    <scope>IDENTIFICATION</scope>
</reference>
<dbReference type="AlphaFoldDB" id="A0A915IES9"/>
<accession>A0A915IES9</accession>
<proteinExistence type="predicted"/>
<dbReference type="PANTHER" id="PTHR10170:SF10">
    <property type="entry name" value="HUNTINGTIN"/>
    <property type="match status" value="1"/>
</dbReference>
<dbReference type="SUPFAM" id="SSF48371">
    <property type="entry name" value="ARM repeat"/>
    <property type="match status" value="1"/>
</dbReference>
<dbReference type="InterPro" id="IPR048413">
    <property type="entry name" value="Htt_C-HEAT_rpt"/>
</dbReference>
<dbReference type="InterPro" id="IPR016024">
    <property type="entry name" value="ARM-type_fold"/>
</dbReference>
<sequence length="518" mass="58570">ILEEEEELLSSQKDSALENPIHHGSRDRTSTDGDRYRPINVVDFMNSAQDDLNLQSCLHFIIDLYAHWLAGGPDSVPLPLLSATVDSVVLLSDLFTERKQYVWCKEKLTLIHQNRGTTFDDELVMQHTVLSVLRSIAVLGNTGNDSEKETNALIETGLRQVQLSVRISTLRGVLYYLQTLTSDEAVTLMPILSEYILSSLSIYALFDGENVVLDKPQSLDHQLICWAIAFFIIGSFHDPHTKQSFAPKFIEICLKALLNKNAPFIIFEAVCVGIENLFSSSNIESKFIKHLIDFSTNCIKNSRCAKTTLLVVRILIACLYNVKSSQLSIESHSPDFETPRNIMEPAVSAMEKLSLLMYKVSNGSLVEAQILSSLLPIYLVDNFNPGDVMNRIIGELLQFPHHYPKLIMKVLLSIIKALLDREAKEVVLEWLLLSLPSFTHRKPWFYARWCLTSLFLYSSSNDFVSRIYKIASDDGRQDSVGHRLFLLACDAFKSQLKGSTQLESFEQMIKLTLQRNGV</sequence>
<evidence type="ECO:0000256" key="1">
    <source>
        <dbReference type="SAM" id="MobiDB-lite"/>
    </source>
</evidence>
<feature type="region of interest" description="Disordered" evidence="1">
    <location>
        <begin position="9"/>
        <end position="34"/>
    </location>
</feature>
<evidence type="ECO:0000313" key="2">
    <source>
        <dbReference type="Proteomes" id="UP000887565"/>
    </source>
</evidence>
<evidence type="ECO:0000313" key="3">
    <source>
        <dbReference type="WBParaSite" id="nRc.2.0.1.t12696-RA"/>
    </source>
</evidence>